<name>A9B5G4_HERA2</name>
<feature type="transmembrane region" description="Helical" evidence="1">
    <location>
        <begin position="84"/>
        <end position="108"/>
    </location>
</feature>
<accession>A9B5G4</accession>
<dbReference type="STRING" id="316274.Haur_0137"/>
<organism evidence="2 3">
    <name type="scientific">Herpetosiphon aurantiacus (strain ATCC 23779 / DSM 785 / 114-95)</name>
    <dbReference type="NCBI Taxonomy" id="316274"/>
    <lineage>
        <taxon>Bacteria</taxon>
        <taxon>Bacillati</taxon>
        <taxon>Chloroflexota</taxon>
        <taxon>Chloroflexia</taxon>
        <taxon>Herpetosiphonales</taxon>
        <taxon>Herpetosiphonaceae</taxon>
        <taxon>Herpetosiphon</taxon>
    </lineage>
</organism>
<keyword evidence="1" id="KW-0472">Membrane</keyword>
<dbReference type="eggNOG" id="ENOG502Z8X1">
    <property type="taxonomic scope" value="Bacteria"/>
</dbReference>
<dbReference type="InterPro" id="IPR025495">
    <property type="entry name" value="DUF4386"/>
</dbReference>
<dbReference type="BioCyc" id="HAUR316274:GHYA-140-MONOMER"/>
<dbReference type="Pfam" id="PF14329">
    <property type="entry name" value="DUF4386"/>
    <property type="match status" value="1"/>
</dbReference>
<dbReference type="Proteomes" id="UP000000787">
    <property type="component" value="Chromosome"/>
</dbReference>
<dbReference type="KEGG" id="hau:Haur_0137"/>
<evidence type="ECO:0008006" key="4">
    <source>
        <dbReference type="Google" id="ProtNLM"/>
    </source>
</evidence>
<dbReference type="AlphaFoldDB" id="A9B5G4"/>
<gene>
    <name evidence="2" type="ordered locus">Haur_0137</name>
</gene>
<dbReference type="EMBL" id="CP000875">
    <property type="protein sequence ID" value="ABX02789.1"/>
    <property type="molecule type" value="Genomic_DNA"/>
</dbReference>
<sequence length="219" mass="23422">MHSTQKWGGIAALINGFAYIIGIGIVFTLLAPFLEASQAEKISFLIEHQNLMALWYLIIYLVAGVWMVPLAIALHHRLQQAHPLLIQVTTAMGIIWATTILSSGMLLVNNIKIIADLQQQNPEQTLAVSTAISAVASGLGGAIELPGGVWVSLISIAALQTKRLPKALNYLGLLIGASGIAMTVPAIAAVGTLFGIGMIGWFLWVGVVLVRTKNIEHRT</sequence>
<protein>
    <recommendedName>
        <fullName evidence="4">DUF4386 domain-containing protein</fullName>
    </recommendedName>
</protein>
<evidence type="ECO:0000313" key="3">
    <source>
        <dbReference type="Proteomes" id="UP000000787"/>
    </source>
</evidence>
<feature type="transmembrane region" description="Helical" evidence="1">
    <location>
        <begin position="168"/>
        <end position="187"/>
    </location>
</feature>
<keyword evidence="1" id="KW-1133">Transmembrane helix</keyword>
<feature type="transmembrane region" description="Helical" evidence="1">
    <location>
        <begin position="53"/>
        <end position="72"/>
    </location>
</feature>
<evidence type="ECO:0000256" key="1">
    <source>
        <dbReference type="SAM" id="Phobius"/>
    </source>
</evidence>
<dbReference type="InParanoid" id="A9B5G4"/>
<dbReference type="HOGENOM" id="CLU_107033_0_0_0"/>
<reference evidence="2 3" key="1">
    <citation type="journal article" date="2011" name="Stand. Genomic Sci.">
        <title>Complete genome sequence of the filamentous gliding predatory bacterium Herpetosiphon aurantiacus type strain (114-95(T)).</title>
        <authorList>
            <person name="Kiss H."/>
            <person name="Nett M."/>
            <person name="Domin N."/>
            <person name="Martin K."/>
            <person name="Maresca J.A."/>
            <person name="Copeland A."/>
            <person name="Lapidus A."/>
            <person name="Lucas S."/>
            <person name="Berry K.W."/>
            <person name="Glavina Del Rio T."/>
            <person name="Dalin E."/>
            <person name="Tice H."/>
            <person name="Pitluck S."/>
            <person name="Richardson P."/>
            <person name="Bruce D."/>
            <person name="Goodwin L."/>
            <person name="Han C."/>
            <person name="Detter J.C."/>
            <person name="Schmutz J."/>
            <person name="Brettin T."/>
            <person name="Land M."/>
            <person name="Hauser L."/>
            <person name="Kyrpides N.C."/>
            <person name="Ivanova N."/>
            <person name="Goker M."/>
            <person name="Woyke T."/>
            <person name="Klenk H.P."/>
            <person name="Bryant D.A."/>
        </authorList>
    </citation>
    <scope>NUCLEOTIDE SEQUENCE [LARGE SCALE GENOMIC DNA]</scope>
    <source>
        <strain evidence="3">ATCC 23779 / DSM 785 / 114-95</strain>
    </source>
</reference>
<keyword evidence="1" id="KW-0812">Transmembrane</keyword>
<feature type="transmembrane region" description="Helical" evidence="1">
    <location>
        <begin position="12"/>
        <end position="33"/>
    </location>
</feature>
<keyword evidence="3" id="KW-1185">Reference proteome</keyword>
<feature type="transmembrane region" description="Helical" evidence="1">
    <location>
        <begin position="128"/>
        <end position="156"/>
    </location>
</feature>
<evidence type="ECO:0000313" key="2">
    <source>
        <dbReference type="EMBL" id="ABX02789.1"/>
    </source>
</evidence>
<proteinExistence type="predicted"/>
<feature type="transmembrane region" description="Helical" evidence="1">
    <location>
        <begin position="193"/>
        <end position="210"/>
    </location>
</feature>